<gene>
    <name evidence="2" type="ORF">LCGC14_2297240</name>
</gene>
<dbReference type="InterPro" id="IPR038071">
    <property type="entry name" value="UROD/MetE-like_sf"/>
</dbReference>
<dbReference type="PANTHER" id="PTHR47099:SF1">
    <property type="entry name" value="METHYLCOBAMIDE:COM METHYLTRANSFERASE MTBA"/>
    <property type="match status" value="1"/>
</dbReference>
<evidence type="ECO:0000259" key="1">
    <source>
        <dbReference type="Pfam" id="PF01208"/>
    </source>
</evidence>
<accession>A0A0F9CQ30</accession>
<dbReference type="PANTHER" id="PTHR47099">
    <property type="entry name" value="METHYLCOBAMIDE:COM METHYLTRANSFERASE MTBA"/>
    <property type="match status" value="1"/>
</dbReference>
<reference evidence="2" key="1">
    <citation type="journal article" date="2015" name="Nature">
        <title>Complex archaea that bridge the gap between prokaryotes and eukaryotes.</title>
        <authorList>
            <person name="Spang A."/>
            <person name="Saw J.H."/>
            <person name="Jorgensen S.L."/>
            <person name="Zaremba-Niedzwiedzka K."/>
            <person name="Martijn J."/>
            <person name="Lind A.E."/>
            <person name="van Eijk R."/>
            <person name="Schleper C."/>
            <person name="Guy L."/>
            <person name="Ettema T.J."/>
        </authorList>
    </citation>
    <scope>NUCLEOTIDE SEQUENCE</scope>
</reference>
<sequence>EYSVDQEAAALGCEVDWGDRDRMPDNKTFPYADFSDIEIPENLLEKASMRVVLDALSILRRWKGGEVAIIGKVMGPWTLSYHMAGTQNFLLQIGLGEKKKVIKMNILVFTLRPQ</sequence>
<dbReference type="InterPro" id="IPR000257">
    <property type="entry name" value="Uroporphyrinogen_deCOase"/>
</dbReference>
<dbReference type="Pfam" id="PF01208">
    <property type="entry name" value="URO-D"/>
    <property type="match status" value="1"/>
</dbReference>
<dbReference type="EMBL" id="LAZR01032310">
    <property type="protein sequence ID" value="KKL51264.1"/>
    <property type="molecule type" value="Genomic_DNA"/>
</dbReference>
<dbReference type="GO" id="GO:0004853">
    <property type="term" value="F:uroporphyrinogen decarboxylase activity"/>
    <property type="evidence" value="ECO:0007669"/>
    <property type="project" value="InterPro"/>
</dbReference>
<comment type="caution">
    <text evidence="2">The sequence shown here is derived from an EMBL/GenBank/DDBJ whole genome shotgun (WGS) entry which is preliminary data.</text>
</comment>
<dbReference type="InterPro" id="IPR052024">
    <property type="entry name" value="Methanogen_methyltrans"/>
</dbReference>
<dbReference type="Gene3D" id="3.20.20.210">
    <property type="match status" value="1"/>
</dbReference>
<feature type="domain" description="Uroporphyrinogen decarboxylase (URO-D)" evidence="1">
    <location>
        <begin position="7"/>
        <end position="89"/>
    </location>
</feature>
<evidence type="ECO:0000313" key="2">
    <source>
        <dbReference type="EMBL" id="KKL51264.1"/>
    </source>
</evidence>
<protein>
    <recommendedName>
        <fullName evidence="1">Uroporphyrinogen decarboxylase (URO-D) domain-containing protein</fullName>
    </recommendedName>
</protein>
<feature type="non-terminal residue" evidence="2">
    <location>
        <position position="1"/>
    </location>
</feature>
<proteinExistence type="predicted"/>
<organism evidence="2">
    <name type="scientific">marine sediment metagenome</name>
    <dbReference type="NCBI Taxonomy" id="412755"/>
    <lineage>
        <taxon>unclassified sequences</taxon>
        <taxon>metagenomes</taxon>
        <taxon>ecological metagenomes</taxon>
    </lineage>
</organism>
<dbReference type="AlphaFoldDB" id="A0A0F9CQ30"/>
<dbReference type="SUPFAM" id="SSF51726">
    <property type="entry name" value="UROD/MetE-like"/>
    <property type="match status" value="1"/>
</dbReference>
<name>A0A0F9CQ30_9ZZZZ</name>
<dbReference type="GO" id="GO:0006779">
    <property type="term" value="P:porphyrin-containing compound biosynthetic process"/>
    <property type="evidence" value="ECO:0007669"/>
    <property type="project" value="InterPro"/>
</dbReference>